<feature type="region of interest" description="Disordered" evidence="1">
    <location>
        <begin position="1"/>
        <end position="61"/>
    </location>
</feature>
<comment type="caution">
    <text evidence="2">The sequence shown here is derived from an EMBL/GenBank/DDBJ whole genome shotgun (WGS) entry which is preliminary data.</text>
</comment>
<proteinExistence type="predicted"/>
<name>A0A5B7JF47_PORTR</name>
<sequence>MQYIAEERIMNDTTDEGNGRKKDHDHETGTEFRHQRDEGEANRSSPSPPRRCGGEVWPRSGGDLIPPFWVTLINAVYIYTRDASVMCIVIGLPVHVK</sequence>
<evidence type="ECO:0000313" key="3">
    <source>
        <dbReference type="Proteomes" id="UP000324222"/>
    </source>
</evidence>
<gene>
    <name evidence="2" type="ORF">E2C01_086623</name>
</gene>
<organism evidence="2 3">
    <name type="scientific">Portunus trituberculatus</name>
    <name type="common">Swimming crab</name>
    <name type="synonym">Neptunus trituberculatus</name>
    <dbReference type="NCBI Taxonomy" id="210409"/>
    <lineage>
        <taxon>Eukaryota</taxon>
        <taxon>Metazoa</taxon>
        <taxon>Ecdysozoa</taxon>
        <taxon>Arthropoda</taxon>
        <taxon>Crustacea</taxon>
        <taxon>Multicrustacea</taxon>
        <taxon>Malacostraca</taxon>
        <taxon>Eumalacostraca</taxon>
        <taxon>Eucarida</taxon>
        <taxon>Decapoda</taxon>
        <taxon>Pleocyemata</taxon>
        <taxon>Brachyura</taxon>
        <taxon>Eubrachyura</taxon>
        <taxon>Portunoidea</taxon>
        <taxon>Portunidae</taxon>
        <taxon>Portuninae</taxon>
        <taxon>Portunus</taxon>
    </lineage>
</organism>
<dbReference type="Proteomes" id="UP000324222">
    <property type="component" value="Unassembled WGS sequence"/>
</dbReference>
<evidence type="ECO:0000313" key="2">
    <source>
        <dbReference type="EMBL" id="MPC91578.1"/>
    </source>
</evidence>
<evidence type="ECO:0000256" key="1">
    <source>
        <dbReference type="SAM" id="MobiDB-lite"/>
    </source>
</evidence>
<reference evidence="2 3" key="1">
    <citation type="submission" date="2019-05" db="EMBL/GenBank/DDBJ databases">
        <title>Another draft genome of Portunus trituberculatus and its Hox gene families provides insights of decapod evolution.</title>
        <authorList>
            <person name="Jeong J.-H."/>
            <person name="Song I."/>
            <person name="Kim S."/>
            <person name="Choi T."/>
            <person name="Kim D."/>
            <person name="Ryu S."/>
            <person name="Kim W."/>
        </authorList>
    </citation>
    <scope>NUCLEOTIDE SEQUENCE [LARGE SCALE GENOMIC DNA]</scope>
    <source>
        <tissue evidence="2">Muscle</tissue>
    </source>
</reference>
<feature type="compositionally biased region" description="Basic and acidic residues" evidence="1">
    <location>
        <begin position="17"/>
        <end position="41"/>
    </location>
</feature>
<feature type="compositionally biased region" description="Basic and acidic residues" evidence="1">
    <location>
        <begin position="1"/>
        <end position="10"/>
    </location>
</feature>
<protein>
    <submittedName>
        <fullName evidence="2">Uncharacterized protein</fullName>
    </submittedName>
</protein>
<dbReference type="AlphaFoldDB" id="A0A5B7JF47"/>
<dbReference type="EMBL" id="VSRR010088206">
    <property type="protein sequence ID" value="MPC91578.1"/>
    <property type="molecule type" value="Genomic_DNA"/>
</dbReference>
<accession>A0A5B7JF47</accession>
<keyword evidence="3" id="KW-1185">Reference proteome</keyword>